<reference evidence="3" key="1">
    <citation type="submission" date="2019-08" db="EMBL/GenBank/DDBJ databases">
        <title>The genome of the North American firefly Photinus pyralis.</title>
        <authorList>
            <consortium name="Photinus pyralis genome working group"/>
            <person name="Fallon T.R."/>
            <person name="Sander Lower S.E."/>
            <person name="Weng J.-K."/>
        </authorList>
    </citation>
    <scope>NUCLEOTIDE SEQUENCE</scope>
    <source>
        <strain evidence="3">TRF0915ILg1</strain>
        <tissue evidence="3">Whole body</tissue>
    </source>
</reference>
<keyword evidence="1" id="KW-0677">Repeat</keyword>
<dbReference type="PANTHER" id="PTHR19316:SF18">
    <property type="entry name" value="HSP70-BINDING PROTEIN 1"/>
    <property type="match status" value="1"/>
</dbReference>
<sequence length="347" mass="38921">MAESNSVESNIEIAGAITYPTESQQNLENVEVPVQPKQPTSLHGLLRFAMDATKVEDAPHDSHMGPIDENRKRFLEAALNSMTVDIIEILQEKIRVLQNAEHLAPDTDISDYVAALETIVDHIDNIDTANDFHKIGGFTIFHPCLKCVHPEIRAGACDVIAELCQNNPYCQRVVLDNGFIPLLLKILATDNNNSVCIKALYATSCIVRQNTEGFHQLLQHEGLTILLKILQKEDDKLKIKTAFLLSSLCGSQPDLKSRLVFLEYIPVLLSLLSQERKPSHEHILSLLVMLVEDNYGAINECRNPKYNLKQTLTDYLESIANKVECQEEEAYCQQLLRILFTSSSNGL</sequence>
<dbReference type="Proteomes" id="UP000801492">
    <property type="component" value="Unassembled WGS sequence"/>
</dbReference>
<dbReference type="OrthoDB" id="10250458at2759"/>
<dbReference type="PANTHER" id="PTHR19316">
    <property type="entry name" value="PROTEIN FOLDING REGULATOR"/>
    <property type="match status" value="1"/>
</dbReference>
<dbReference type="Gene3D" id="1.25.10.10">
    <property type="entry name" value="Leucine-rich Repeat Variant"/>
    <property type="match status" value="1"/>
</dbReference>
<organism evidence="3 4">
    <name type="scientific">Ignelater luminosus</name>
    <name type="common">Cucubano</name>
    <name type="synonym">Pyrophorus luminosus</name>
    <dbReference type="NCBI Taxonomy" id="2038154"/>
    <lineage>
        <taxon>Eukaryota</taxon>
        <taxon>Metazoa</taxon>
        <taxon>Ecdysozoa</taxon>
        <taxon>Arthropoda</taxon>
        <taxon>Hexapoda</taxon>
        <taxon>Insecta</taxon>
        <taxon>Pterygota</taxon>
        <taxon>Neoptera</taxon>
        <taxon>Endopterygota</taxon>
        <taxon>Coleoptera</taxon>
        <taxon>Polyphaga</taxon>
        <taxon>Elateriformia</taxon>
        <taxon>Elateroidea</taxon>
        <taxon>Elateridae</taxon>
        <taxon>Agrypninae</taxon>
        <taxon>Pyrophorini</taxon>
        <taxon>Ignelater</taxon>
    </lineage>
</organism>
<dbReference type="SUPFAM" id="SSF48371">
    <property type="entry name" value="ARM repeat"/>
    <property type="match status" value="1"/>
</dbReference>
<evidence type="ECO:0000313" key="3">
    <source>
        <dbReference type="EMBL" id="KAF2882282.1"/>
    </source>
</evidence>
<dbReference type="GO" id="GO:0005783">
    <property type="term" value="C:endoplasmic reticulum"/>
    <property type="evidence" value="ECO:0007669"/>
    <property type="project" value="TreeGrafter"/>
</dbReference>
<feature type="domain" description="Nucleotide exchange factor Fes1" evidence="2">
    <location>
        <begin position="42"/>
        <end position="131"/>
    </location>
</feature>
<dbReference type="AlphaFoldDB" id="A0A8K0FZ93"/>
<name>A0A8K0FZ93_IGNLU</name>
<dbReference type="GO" id="GO:0000774">
    <property type="term" value="F:adenyl-nucleotide exchange factor activity"/>
    <property type="evidence" value="ECO:0007669"/>
    <property type="project" value="TreeGrafter"/>
</dbReference>
<dbReference type="EMBL" id="VTPC01090632">
    <property type="protein sequence ID" value="KAF2882282.1"/>
    <property type="molecule type" value="Genomic_DNA"/>
</dbReference>
<evidence type="ECO:0000259" key="2">
    <source>
        <dbReference type="Pfam" id="PF08609"/>
    </source>
</evidence>
<evidence type="ECO:0000313" key="4">
    <source>
        <dbReference type="Proteomes" id="UP000801492"/>
    </source>
</evidence>
<gene>
    <name evidence="3" type="ORF">ILUMI_23902</name>
</gene>
<proteinExistence type="predicted"/>
<dbReference type="InterPro" id="IPR013918">
    <property type="entry name" value="Nucleotide_exch_fac_Fes1"/>
</dbReference>
<dbReference type="InterPro" id="IPR016024">
    <property type="entry name" value="ARM-type_fold"/>
</dbReference>
<dbReference type="InterPro" id="IPR050693">
    <property type="entry name" value="Hsp70_NEF-Inhibitors"/>
</dbReference>
<accession>A0A8K0FZ93</accession>
<dbReference type="Pfam" id="PF08609">
    <property type="entry name" value="Fes1"/>
    <property type="match status" value="1"/>
</dbReference>
<evidence type="ECO:0000256" key="1">
    <source>
        <dbReference type="ARBA" id="ARBA00022737"/>
    </source>
</evidence>
<protein>
    <recommendedName>
        <fullName evidence="2">Nucleotide exchange factor Fes1 domain-containing protein</fullName>
    </recommendedName>
</protein>
<dbReference type="InterPro" id="IPR011989">
    <property type="entry name" value="ARM-like"/>
</dbReference>
<comment type="caution">
    <text evidence="3">The sequence shown here is derived from an EMBL/GenBank/DDBJ whole genome shotgun (WGS) entry which is preliminary data.</text>
</comment>
<keyword evidence="4" id="KW-1185">Reference proteome</keyword>